<evidence type="ECO:0000313" key="1">
    <source>
        <dbReference type="EMBL" id="KFE97000.1"/>
    </source>
</evidence>
<name>A0A085YXT7_9FLAO</name>
<dbReference type="EMBL" id="JPRO01000034">
    <property type="protein sequence ID" value="KFE97000.1"/>
    <property type="molecule type" value="Genomic_DNA"/>
</dbReference>
<dbReference type="AlphaFoldDB" id="A0A085YXT7"/>
<protein>
    <submittedName>
        <fullName evidence="1">Uncharacterized protein</fullName>
    </submittedName>
</protein>
<dbReference type="Proteomes" id="UP000028703">
    <property type="component" value="Unassembled WGS sequence"/>
</dbReference>
<evidence type="ECO:0000313" key="2">
    <source>
        <dbReference type="Proteomes" id="UP000028703"/>
    </source>
</evidence>
<keyword evidence="2" id="KW-1185">Reference proteome</keyword>
<sequence>MVGIWFRFIVFVSLSWEKQKYPASGNTKIAKSRYRTYFIACYLSNTMFSLSQIWQITQIYLVNLFNLYFIVGKSQGHKDFI</sequence>
<proteinExistence type="predicted"/>
<organism evidence="1 2">
    <name type="scientific">Chryseobacterium luteum</name>
    <dbReference type="NCBI Taxonomy" id="421531"/>
    <lineage>
        <taxon>Bacteria</taxon>
        <taxon>Pseudomonadati</taxon>
        <taxon>Bacteroidota</taxon>
        <taxon>Flavobacteriia</taxon>
        <taxon>Flavobacteriales</taxon>
        <taxon>Weeksellaceae</taxon>
        <taxon>Chryseobacterium group</taxon>
        <taxon>Chryseobacterium</taxon>
    </lineage>
</organism>
<gene>
    <name evidence="1" type="ORF">IX38_22110</name>
</gene>
<reference evidence="1 2" key="1">
    <citation type="submission" date="2014-07" db="EMBL/GenBank/DDBJ databases">
        <title>Genome of Chryseobacterium luteum DSM 18605.</title>
        <authorList>
            <person name="Stropko S.J."/>
            <person name="Pipes S.E."/>
            <person name="Newman J.D."/>
        </authorList>
    </citation>
    <scope>NUCLEOTIDE SEQUENCE [LARGE SCALE GENOMIC DNA]</scope>
    <source>
        <strain evidence="1 2">DSM 18605</strain>
    </source>
</reference>
<dbReference type="STRING" id="421531.IX38_22110"/>
<accession>A0A085YXT7</accession>
<comment type="caution">
    <text evidence="1">The sequence shown here is derived from an EMBL/GenBank/DDBJ whole genome shotgun (WGS) entry which is preliminary data.</text>
</comment>